<protein>
    <submittedName>
        <fullName evidence="2">DUF5615 family PIN-like protein</fullName>
    </submittedName>
</protein>
<evidence type="ECO:0000313" key="3">
    <source>
        <dbReference type="Proteomes" id="UP000729701"/>
    </source>
</evidence>
<accession>A0A951UUQ4</accession>
<dbReference type="EMBL" id="JAHHGZ010000011">
    <property type="protein sequence ID" value="MBW4668130.1"/>
    <property type="molecule type" value="Genomic_DNA"/>
</dbReference>
<name>A0A951UUQ4_9CYAN</name>
<reference evidence="2" key="2">
    <citation type="journal article" date="2022" name="Microbiol. Resour. Announc.">
        <title>Metagenome Sequencing to Explore Phylogenomics of Terrestrial Cyanobacteria.</title>
        <authorList>
            <person name="Ward R.D."/>
            <person name="Stajich J.E."/>
            <person name="Johansen J.R."/>
            <person name="Huntemann M."/>
            <person name="Clum A."/>
            <person name="Foster B."/>
            <person name="Foster B."/>
            <person name="Roux S."/>
            <person name="Palaniappan K."/>
            <person name="Varghese N."/>
            <person name="Mukherjee S."/>
            <person name="Reddy T.B.K."/>
            <person name="Daum C."/>
            <person name="Copeland A."/>
            <person name="Chen I.A."/>
            <person name="Ivanova N.N."/>
            <person name="Kyrpides N.C."/>
            <person name="Shapiro N."/>
            <person name="Eloe-Fadrosh E.A."/>
            <person name="Pietrasiak N."/>
        </authorList>
    </citation>
    <scope>NUCLEOTIDE SEQUENCE</scope>
    <source>
        <strain evidence="2">GSE-NOS-MK-12-04C</strain>
    </source>
</reference>
<feature type="domain" description="DUF5615" evidence="1">
    <location>
        <begin position="4"/>
        <end position="113"/>
    </location>
</feature>
<dbReference type="Pfam" id="PF18480">
    <property type="entry name" value="DUF5615"/>
    <property type="match status" value="1"/>
</dbReference>
<gene>
    <name evidence="2" type="ORF">KME60_12085</name>
</gene>
<evidence type="ECO:0000259" key="1">
    <source>
        <dbReference type="Pfam" id="PF18480"/>
    </source>
</evidence>
<dbReference type="InterPro" id="IPR041049">
    <property type="entry name" value="DUF5615"/>
</dbReference>
<sequence>MALQFYSNENFPLVMVNLLRAEGHDVLTSYEAGEANQGIPDDQVLQYAKATNRILITENRQDFIDLHCTVSNHAGIIIFKYDRDYAEKIRVMTDFLNNEDGQSLKNRLLRVMKQNTKGIGPSFVEQEYGRG</sequence>
<evidence type="ECO:0000313" key="2">
    <source>
        <dbReference type="EMBL" id="MBW4668130.1"/>
    </source>
</evidence>
<comment type="caution">
    <text evidence="2">The sequence shown here is derived from an EMBL/GenBank/DDBJ whole genome shotgun (WGS) entry which is preliminary data.</text>
</comment>
<reference evidence="2" key="1">
    <citation type="submission" date="2021-05" db="EMBL/GenBank/DDBJ databases">
        <authorList>
            <person name="Pietrasiak N."/>
            <person name="Ward R."/>
            <person name="Stajich J.E."/>
            <person name="Kurbessoian T."/>
        </authorList>
    </citation>
    <scope>NUCLEOTIDE SEQUENCE</scope>
    <source>
        <strain evidence="2">GSE-NOS-MK-12-04C</strain>
    </source>
</reference>
<proteinExistence type="predicted"/>
<dbReference type="AlphaFoldDB" id="A0A951UUQ4"/>
<organism evidence="2 3">
    <name type="scientific">Cyanomargarita calcarea GSE-NOS-MK-12-04C</name>
    <dbReference type="NCBI Taxonomy" id="2839659"/>
    <lineage>
        <taxon>Bacteria</taxon>
        <taxon>Bacillati</taxon>
        <taxon>Cyanobacteriota</taxon>
        <taxon>Cyanophyceae</taxon>
        <taxon>Nostocales</taxon>
        <taxon>Cyanomargaritaceae</taxon>
        <taxon>Cyanomargarita</taxon>
    </lineage>
</organism>
<dbReference type="Proteomes" id="UP000729701">
    <property type="component" value="Unassembled WGS sequence"/>
</dbReference>